<keyword evidence="3" id="KW-1185">Reference proteome</keyword>
<organism evidence="2 3">
    <name type="scientific">Thalassotalea algicola</name>
    <dbReference type="NCBI Taxonomy" id="2716224"/>
    <lineage>
        <taxon>Bacteria</taxon>
        <taxon>Pseudomonadati</taxon>
        <taxon>Pseudomonadota</taxon>
        <taxon>Gammaproteobacteria</taxon>
        <taxon>Alteromonadales</taxon>
        <taxon>Colwelliaceae</taxon>
        <taxon>Thalassotalea</taxon>
    </lineage>
</organism>
<evidence type="ECO:0000313" key="3">
    <source>
        <dbReference type="Proteomes" id="UP000568664"/>
    </source>
</evidence>
<dbReference type="AlphaFoldDB" id="A0A7Y0Q763"/>
<dbReference type="Proteomes" id="UP000568664">
    <property type="component" value="Unassembled WGS sequence"/>
</dbReference>
<dbReference type="GO" id="GO:0003677">
    <property type="term" value="F:DNA binding"/>
    <property type="evidence" value="ECO:0007669"/>
    <property type="project" value="InterPro"/>
</dbReference>
<dbReference type="InterPro" id="IPR036361">
    <property type="entry name" value="SAP_dom_sf"/>
</dbReference>
<accession>A0A7Y0Q763</accession>
<sequence>MTEQPDYLNNPLHGLKLEALLEQLINQYGWEILAEYTRINCFKNNPSMESSIKFFKKTEWAREKIERFYLYEYKNLPKAPEDQFEIPPRDRIIPSHHKPKEPKILKPGQAPIPKDRAGDKNKPKSFGNYRNQSSGGEKRHNDRPSVSSGPVDPYAKSPK</sequence>
<dbReference type="Gene3D" id="1.10.720.30">
    <property type="entry name" value="SAP domain"/>
    <property type="match status" value="1"/>
</dbReference>
<dbReference type="Pfam" id="PF09905">
    <property type="entry name" value="VF530"/>
    <property type="match status" value="1"/>
</dbReference>
<name>A0A7Y0Q763_9GAMM</name>
<evidence type="ECO:0000256" key="1">
    <source>
        <dbReference type="SAM" id="MobiDB-lite"/>
    </source>
</evidence>
<evidence type="ECO:0000313" key="2">
    <source>
        <dbReference type="EMBL" id="NMP32704.1"/>
    </source>
</evidence>
<protein>
    <submittedName>
        <fullName evidence="2">DUF2132 domain-containing protein</fullName>
    </submittedName>
</protein>
<proteinExistence type="predicted"/>
<feature type="region of interest" description="Disordered" evidence="1">
    <location>
        <begin position="80"/>
        <end position="159"/>
    </location>
</feature>
<feature type="compositionally biased region" description="Basic and acidic residues" evidence="1">
    <location>
        <begin position="113"/>
        <end position="122"/>
    </location>
</feature>
<comment type="caution">
    <text evidence="2">The sequence shown here is derived from an EMBL/GenBank/DDBJ whole genome shotgun (WGS) entry which is preliminary data.</text>
</comment>
<dbReference type="RefSeq" id="WP_169076005.1">
    <property type="nucleotide sequence ID" value="NZ_JABBXH010000004.1"/>
</dbReference>
<reference evidence="2 3" key="1">
    <citation type="submission" date="2020-04" db="EMBL/GenBank/DDBJ databases">
        <title>Thalassotalea sp. M1531, isolated from the surface of marine red alga.</title>
        <authorList>
            <person name="Pang L."/>
            <person name="Lu D.-C."/>
        </authorList>
    </citation>
    <scope>NUCLEOTIDE SEQUENCE [LARGE SCALE GENOMIC DNA]</scope>
    <source>
        <strain evidence="2 3">M1531</strain>
    </source>
</reference>
<gene>
    <name evidence="2" type="ORF">HII17_14170</name>
</gene>
<dbReference type="EMBL" id="JABBXH010000004">
    <property type="protein sequence ID" value="NMP32704.1"/>
    <property type="molecule type" value="Genomic_DNA"/>
</dbReference>
<dbReference type="InterPro" id="IPR018668">
    <property type="entry name" value="DNA-binding_VF530-like"/>
</dbReference>